<organism evidence="1 2">
    <name type="scientific">Scophthalmus maximus</name>
    <name type="common">Turbot</name>
    <name type="synonym">Psetta maxima</name>
    <dbReference type="NCBI Taxonomy" id="52904"/>
    <lineage>
        <taxon>Eukaryota</taxon>
        <taxon>Metazoa</taxon>
        <taxon>Chordata</taxon>
        <taxon>Craniata</taxon>
        <taxon>Vertebrata</taxon>
        <taxon>Euteleostomi</taxon>
        <taxon>Actinopterygii</taxon>
        <taxon>Neopterygii</taxon>
        <taxon>Teleostei</taxon>
        <taxon>Neoteleostei</taxon>
        <taxon>Acanthomorphata</taxon>
        <taxon>Carangaria</taxon>
        <taxon>Pleuronectiformes</taxon>
        <taxon>Pleuronectoidei</taxon>
        <taxon>Scophthalmidae</taxon>
        <taxon>Scophthalmus</taxon>
    </lineage>
</organism>
<name>A0A6A4TMT6_SCOMX</name>
<evidence type="ECO:0000313" key="2">
    <source>
        <dbReference type="Proteomes" id="UP000438429"/>
    </source>
</evidence>
<accession>A0A6A4TMT6</accession>
<dbReference type="EMBL" id="VEVO01000001">
    <property type="protein sequence ID" value="KAF0047483.1"/>
    <property type="molecule type" value="Genomic_DNA"/>
</dbReference>
<proteinExistence type="predicted"/>
<dbReference type="AlphaFoldDB" id="A0A6A4TMT6"/>
<reference evidence="1 2" key="1">
    <citation type="submission" date="2019-06" db="EMBL/GenBank/DDBJ databases">
        <title>Draft genomes of female and male turbot (Scophthalmus maximus).</title>
        <authorList>
            <person name="Xu H."/>
            <person name="Xu X.-W."/>
            <person name="Shao C."/>
            <person name="Chen S."/>
        </authorList>
    </citation>
    <scope>NUCLEOTIDE SEQUENCE [LARGE SCALE GENOMIC DNA]</scope>
    <source>
        <strain evidence="1">Ysfricsl-2016a</strain>
        <tissue evidence="1">Blood</tissue>
    </source>
</reference>
<sequence>MKRIKCQSREGLLAATEVRRLDWRLNRSSAGPEADHGCRRTRKARVVYKASREEAEKIDNVRCDSHI</sequence>
<protein>
    <submittedName>
        <fullName evidence="1">Uncharacterized protein</fullName>
    </submittedName>
</protein>
<comment type="caution">
    <text evidence="1">The sequence shown here is derived from an EMBL/GenBank/DDBJ whole genome shotgun (WGS) entry which is preliminary data.</text>
</comment>
<evidence type="ECO:0000313" key="1">
    <source>
        <dbReference type="EMBL" id="KAF0047483.1"/>
    </source>
</evidence>
<dbReference type="Proteomes" id="UP000438429">
    <property type="component" value="Unassembled WGS sequence"/>
</dbReference>
<gene>
    <name evidence="1" type="ORF">F2P81_001116</name>
</gene>